<keyword evidence="2" id="KW-1185">Reference proteome</keyword>
<organism evidence="1 2">
    <name type="scientific">Opisthorchis viverrini</name>
    <name type="common">Southeast Asian liver fluke</name>
    <dbReference type="NCBI Taxonomy" id="6198"/>
    <lineage>
        <taxon>Eukaryota</taxon>
        <taxon>Metazoa</taxon>
        <taxon>Spiralia</taxon>
        <taxon>Lophotrochozoa</taxon>
        <taxon>Platyhelminthes</taxon>
        <taxon>Trematoda</taxon>
        <taxon>Digenea</taxon>
        <taxon>Opisthorchiida</taxon>
        <taxon>Opisthorchiata</taxon>
        <taxon>Opisthorchiidae</taxon>
        <taxon>Opisthorchis</taxon>
    </lineage>
</organism>
<dbReference type="EMBL" id="KL596952">
    <property type="protein sequence ID" value="KER21640.1"/>
    <property type="molecule type" value="Genomic_DNA"/>
</dbReference>
<evidence type="ECO:0000313" key="1">
    <source>
        <dbReference type="EMBL" id="KER21640.1"/>
    </source>
</evidence>
<dbReference type="OrthoDB" id="39497at2759"/>
<dbReference type="KEGG" id="ovi:T265_10084"/>
<dbReference type="GeneID" id="20324252"/>
<dbReference type="RefSeq" id="XP_009174616.1">
    <property type="nucleotide sequence ID" value="XM_009176352.1"/>
</dbReference>
<dbReference type="Proteomes" id="UP000054324">
    <property type="component" value="Unassembled WGS sequence"/>
</dbReference>
<protein>
    <submittedName>
        <fullName evidence="1">Uncharacterized protein</fullName>
    </submittedName>
</protein>
<evidence type="ECO:0000313" key="2">
    <source>
        <dbReference type="Proteomes" id="UP000054324"/>
    </source>
</evidence>
<proteinExistence type="predicted"/>
<reference evidence="1 2" key="1">
    <citation type="submission" date="2013-11" db="EMBL/GenBank/DDBJ databases">
        <title>Opisthorchis viverrini - life in the bile duct.</title>
        <authorList>
            <person name="Young N.D."/>
            <person name="Nagarajan N."/>
            <person name="Lin S.J."/>
            <person name="Korhonen P.K."/>
            <person name="Jex A.R."/>
            <person name="Hall R.S."/>
            <person name="Safavi-Hemami H."/>
            <person name="Kaewkong W."/>
            <person name="Bertrand D."/>
            <person name="Gao S."/>
            <person name="Seet Q."/>
            <person name="Wongkham S."/>
            <person name="Teh B.T."/>
            <person name="Wongkham C."/>
            <person name="Intapan P.M."/>
            <person name="Maleewong W."/>
            <person name="Yang X."/>
            <person name="Hu M."/>
            <person name="Wang Z."/>
            <person name="Hofmann A."/>
            <person name="Sternberg P.W."/>
            <person name="Tan P."/>
            <person name="Wang J."/>
            <person name="Gasser R.B."/>
        </authorList>
    </citation>
    <scope>NUCLEOTIDE SEQUENCE [LARGE SCALE GENOMIC DNA]</scope>
</reference>
<name>A0A074ZEI9_OPIVI</name>
<dbReference type="AlphaFoldDB" id="A0A074ZEI9"/>
<accession>A0A074ZEI9</accession>
<dbReference type="CTD" id="20324252"/>
<gene>
    <name evidence="1" type="ORF">T265_10084</name>
</gene>
<sequence length="215" mass="23887">MIPTCAGSVSTLASHVRCLELKPRQSQGYVLVMSSNKSEMRVQRSPRFGVDSPELRWNRRTIVQTRAMPPHVSVAMVFEIPRYIYICNAENSSRAHDRFRPTWGSSGGPGEAHSVAWKHHKREIQLGSRSQRKLRTGIGSFPQPSQSCFGKQRCTTNLVRSVNKCTGLSPTIMVQLQLCTPENGGWNDGSVVWVAVVPSDDSLVILIGRAITRNS</sequence>